<dbReference type="Gene3D" id="1.50.10.10">
    <property type="match status" value="1"/>
</dbReference>
<dbReference type="SMART" id="SM01065">
    <property type="entry name" value="CBM_2"/>
    <property type="match status" value="1"/>
</dbReference>
<dbReference type="PROSITE" id="PS51166">
    <property type="entry name" value="CBM20"/>
    <property type="match status" value="1"/>
</dbReference>
<dbReference type="FunFam" id="2.60.40.10:FF:000552">
    <property type="entry name" value="Related to glucoamylase"/>
    <property type="match status" value="1"/>
</dbReference>
<evidence type="ECO:0000256" key="11">
    <source>
        <dbReference type="PIRSR" id="PIRSR001031-2"/>
    </source>
</evidence>
<dbReference type="SUPFAM" id="SSF49452">
    <property type="entry name" value="Starch-binding domain-like"/>
    <property type="match status" value="1"/>
</dbReference>
<evidence type="ECO:0000259" key="13">
    <source>
        <dbReference type="PROSITE" id="PS51166"/>
    </source>
</evidence>
<dbReference type="Pfam" id="PF00723">
    <property type="entry name" value="Glyco_hydro_15"/>
    <property type="match status" value="1"/>
</dbReference>
<dbReference type="Gene3D" id="2.60.40.10">
    <property type="entry name" value="Immunoglobulins"/>
    <property type="match status" value="1"/>
</dbReference>
<dbReference type="EMBL" id="CM000581">
    <property type="protein sequence ID" value="EWG43510.1"/>
    <property type="molecule type" value="Genomic_DNA"/>
</dbReference>
<keyword evidence="4 9" id="KW-0378">Hydrolase</keyword>
<dbReference type="VEuPathDB" id="FungiDB:FVEG_04947"/>
<dbReference type="EMBL" id="DS022246">
    <property type="protein sequence ID" value="EWG43510.1"/>
    <property type="molecule type" value="Genomic_DNA"/>
</dbReference>
<name>W7M7D5_GIBM7</name>
<dbReference type="InterPro" id="IPR000165">
    <property type="entry name" value="Glucoamylase"/>
</dbReference>
<evidence type="ECO:0000256" key="10">
    <source>
        <dbReference type="PIRSR" id="PIRSR001031-1"/>
    </source>
</evidence>
<keyword evidence="15" id="KW-1185">Reference proteome</keyword>
<dbReference type="GeneID" id="30062974"/>
<dbReference type="Proteomes" id="UP000009096">
    <property type="component" value="Chromosome 4"/>
</dbReference>
<dbReference type="AlphaFoldDB" id="W7M7D5"/>
<sequence>MPALYKTLTMDPVDVGDSVSSVSINSTASLIQLIMYFVSSAFLLGSFVLQNVLGRPTFDERSLLQERQSSVDSFIKSESSIAIEQLLCNIGSDGCNSKNVATGIVIASPDTQDPDYFYTWTRDAALVFKYVVDRFINQYDAGLQRKIQEYIASQAKLQGVSNPSGSLSDGSGLGEAKFNVDMSAFTGGWGRPQRDGPALRATAMITYANWLIANGYTSTANDIVWPVVRNDLNYVAQYWNQTGFDLWEEVKGSSFFTTGSQYRALIEGAALAKKLGKSGDNYSNIAPQALCFLQTYWISSGKYVDSNINVNDGRTGKDANSILSSIHNFDPALNCDPATFQPCSDKALANHKAVTDSFRSWNINKGISQGSAVAVGRYVEDVYYNGNPWYLATLAAAEQLYDAIYVWKQQGSITVSDVSLSFFKDLVSSVSTGTYASDSATFKSITDAVSKYADGYVAIVAKYVGTDGHLAEQFDKNDGHPLSATDLTWSYAAFLSAADRRAGVIPPSWAGSVAAVPNQCGTNTVAGSYSSATATSFPASQTPKGGVPTPTGTQTSTSTSTSTSSSSTGTSCPTATSVAVTFQEVVTTNFGDTIKIVGNIAALGNWDTSKAVALSASDYTASNPVWKATISLTAGQSIQYKYINVKKDGSLTWEKDPNRTYAVPKTCATTATKSDKWQS</sequence>
<keyword evidence="6 9" id="KW-0119">Carbohydrate metabolism</keyword>
<keyword evidence="7 9" id="KW-0326">Glycosidase</keyword>
<dbReference type="InterPro" id="IPR012341">
    <property type="entry name" value="6hp_glycosidase-like_sf"/>
</dbReference>
<dbReference type="InterPro" id="IPR008928">
    <property type="entry name" value="6-hairpin_glycosidase_sf"/>
</dbReference>
<dbReference type="STRING" id="334819.W7M7D5"/>
<dbReference type="InterPro" id="IPR011613">
    <property type="entry name" value="GH15-like"/>
</dbReference>
<evidence type="ECO:0000256" key="5">
    <source>
        <dbReference type="ARBA" id="ARBA00023180"/>
    </source>
</evidence>
<dbReference type="SUPFAM" id="SSF48208">
    <property type="entry name" value="Six-hairpin glycosidases"/>
    <property type="match status" value="1"/>
</dbReference>
<dbReference type="KEGG" id="fvr:FVEG_04947"/>
<dbReference type="FunFam" id="1.50.10.10:FF:000018">
    <property type="entry name" value="Glucoamylase"/>
    <property type="match status" value="1"/>
</dbReference>
<evidence type="ECO:0000256" key="1">
    <source>
        <dbReference type="ARBA" id="ARBA00001863"/>
    </source>
</evidence>
<feature type="region of interest" description="Disordered" evidence="12">
    <location>
        <begin position="537"/>
        <end position="573"/>
    </location>
</feature>
<accession>W7M7D5</accession>
<evidence type="ECO:0000256" key="12">
    <source>
        <dbReference type="SAM" id="MobiDB-lite"/>
    </source>
</evidence>
<dbReference type="PROSITE" id="PS00820">
    <property type="entry name" value="GLUCOAMYLASE"/>
    <property type="match status" value="1"/>
</dbReference>
<organism evidence="14 15">
    <name type="scientific">Gibberella moniliformis (strain M3125 / FGSC 7600)</name>
    <name type="common">Maize ear and stalk rot fungus</name>
    <name type="synonym">Fusarium verticillioides</name>
    <dbReference type="NCBI Taxonomy" id="334819"/>
    <lineage>
        <taxon>Eukaryota</taxon>
        <taxon>Fungi</taxon>
        <taxon>Dikarya</taxon>
        <taxon>Ascomycota</taxon>
        <taxon>Pezizomycotina</taxon>
        <taxon>Sordariomycetes</taxon>
        <taxon>Hypocreomycetidae</taxon>
        <taxon>Hypocreales</taxon>
        <taxon>Nectriaceae</taxon>
        <taxon>Fusarium</taxon>
        <taxon>Fusarium fujikuroi species complex</taxon>
    </lineage>
</organism>
<dbReference type="PIRSF" id="PIRSF001031">
    <property type="entry name" value="Glu-a-glcsd_SBD"/>
    <property type="match status" value="1"/>
</dbReference>
<keyword evidence="3" id="KW-0732">Signal</keyword>
<dbReference type="CDD" id="cd05811">
    <property type="entry name" value="CBM20_glucoamylase"/>
    <property type="match status" value="1"/>
</dbReference>
<dbReference type="eggNOG" id="ENOG502QPM2">
    <property type="taxonomic scope" value="Eukaryota"/>
</dbReference>
<feature type="active site" description="Proton acceptor" evidence="10">
    <location>
        <position position="245"/>
    </location>
</feature>
<feature type="active site" description="Proton donor" evidence="10">
    <location>
        <position position="248"/>
    </location>
</feature>
<dbReference type="InterPro" id="IPR034836">
    <property type="entry name" value="CBM20_glucoamylase"/>
</dbReference>
<dbReference type="PRINTS" id="PR00736">
    <property type="entry name" value="GLHYDRLASE15"/>
</dbReference>
<feature type="compositionally biased region" description="Low complexity" evidence="12">
    <location>
        <begin position="542"/>
        <end position="573"/>
    </location>
</feature>
<evidence type="ECO:0000256" key="9">
    <source>
        <dbReference type="PIRNR" id="PIRNR001031"/>
    </source>
</evidence>
<evidence type="ECO:0000256" key="3">
    <source>
        <dbReference type="ARBA" id="ARBA00022729"/>
    </source>
</evidence>
<dbReference type="InterPro" id="IPR013783">
    <property type="entry name" value="Ig-like_fold"/>
</dbReference>
<feature type="domain" description="CBM20" evidence="13">
    <location>
        <begin position="572"/>
        <end position="679"/>
    </location>
</feature>
<dbReference type="OrthoDB" id="6123450at2759"/>
<comment type="catalytic activity">
    <reaction evidence="1 9">
        <text>Hydrolysis of terminal (1-&gt;4)-linked alpha-D-glucose residues successively from non-reducing ends of the chains with release of beta-D-glucose.</text>
        <dbReference type="EC" id="3.2.1.3"/>
    </reaction>
</comment>
<dbReference type="Pfam" id="PF00686">
    <property type="entry name" value="CBM_20"/>
    <property type="match status" value="1"/>
</dbReference>
<dbReference type="EC" id="3.2.1.3" evidence="9"/>
<evidence type="ECO:0000256" key="8">
    <source>
        <dbReference type="ARBA" id="ARBA00023326"/>
    </source>
</evidence>
<dbReference type="PANTHER" id="PTHR31616:SF12">
    <property type="entry name" value="GLUCOAMYLASE"/>
    <property type="match status" value="1"/>
</dbReference>
<dbReference type="GO" id="GO:0004339">
    <property type="term" value="F:glucan 1,4-alpha-glucosidase activity"/>
    <property type="evidence" value="ECO:0007669"/>
    <property type="project" value="UniProtKB-EC"/>
</dbReference>
<reference evidence="14 15" key="1">
    <citation type="journal article" date="2010" name="Nature">
        <title>Comparative genomics reveals mobile pathogenicity chromosomes in Fusarium.</title>
        <authorList>
            <person name="Ma L.J."/>
            <person name="van der Does H.C."/>
            <person name="Borkovich K.A."/>
            <person name="Coleman J.J."/>
            <person name="Daboussi M.J."/>
            <person name="Di Pietro A."/>
            <person name="Dufresne M."/>
            <person name="Freitag M."/>
            <person name="Grabherr M."/>
            <person name="Henrissat B."/>
            <person name="Houterman P.M."/>
            <person name="Kang S."/>
            <person name="Shim W.B."/>
            <person name="Woloshuk C."/>
            <person name="Xie X."/>
            <person name="Xu J.R."/>
            <person name="Antoniw J."/>
            <person name="Baker S.E."/>
            <person name="Bluhm B.H."/>
            <person name="Breakspear A."/>
            <person name="Brown D.W."/>
            <person name="Butchko R.A."/>
            <person name="Chapman S."/>
            <person name="Coulson R."/>
            <person name="Coutinho P.M."/>
            <person name="Danchin E.G."/>
            <person name="Diener A."/>
            <person name="Gale L.R."/>
            <person name="Gardiner D.M."/>
            <person name="Goff S."/>
            <person name="Hammond-Kosack K.E."/>
            <person name="Hilburn K."/>
            <person name="Hua-Van A."/>
            <person name="Jonkers W."/>
            <person name="Kazan K."/>
            <person name="Kodira C.D."/>
            <person name="Koehrsen M."/>
            <person name="Kumar L."/>
            <person name="Lee Y.H."/>
            <person name="Li L."/>
            <person name="Manners J.M."/>
            <person name="Miranda-Saavedra D."/>
            <person name="Mukherjee M."/>
            <person name="Park G."/>
            <person name="Park J."/>
            <person name="Park S.Y."/>
            <person name="Proctor R.H."/>
            <person name="Regev A."/>
            <person name="Ruiz-Roldan M.C."/>
            <person name="Sain D."/>
            <person name="Sakthikumar S."/>
            <person name="Sykes S."/>
            <person name="Schwartz D.C."/>
            <person name="Turgeon B.G."/>
            <person name="Wapinski I."/>
            <person name="Yoder O."/>
            <person name="Young S."/>
            <person name="Zeng Q."/>
            <person name="Zhou S."/>
            <person name="Galagan J."/>
            <person name="Cuomo C.A."/>
            <person name="Kistler H.C."/>
            <person name="Rep M."/>
        </authorList>
    </citation>
    <scope>NUCLEOTIDE SEQUENCE [LARGE SCALE GENOMIC DNA]</scope>
    <source>
        <strain evidence="15">M3125 / FGSC 7600</strain>
    </source>
</reference>
<dbReference type="GO" id="GO:0000324">
    <property type="term" value="C:fungal-type vacuole"/>
    <property type="evidence" value="ECO:0007669"/>
    <property type="project" value="TreeGrafter"/>
</dbReference>
<proteinExistence type="inferred from homology"/>
<dbReference type="InterPro" id="IPR013784">
    <property type="entry name" value="Carb-bd-like_fold"/>
</dbReference>
<dbReference type="GO" id="GO:0000272">
    <property type="term" value="P:polysaccharide catabolic process"/>
    <property type="evidence" value="ECO:0007669"/>
    <property type="project" value="UniProtKB-KW"/>
</dbReference>
<comment type="similarity">
    <text evidence="2 9">Belongs to the glycosyl hydrolase 15 family.</text>
</comment>
<feature type="binding site" evidence="11">
    <location>
        <position position="189"/>
    </location>
    <ligand>
        <name>substrate</name>
    </ligand>
</feature>
<dbReference type="InterPro" id="IPR002044">
    <property type="entry name" value="CBM20"/>
</dbReference>
<evidence type="ECO:0000313" key="14">
    <source>
        <dbReference type="EMBL" id="EWG43510.1"/>
    </source>
</evidence>
<keyword evidence="8 9" id="KW-0624">Polysaccharide degradation</keyword>
<dbReference type="RefSeq" id="XP_018749701.1">
    <property type="nucleotide sequence ID" value="XM_018892911.1"/>
</dbReference>
<evidence type="ECO:0000256" key="7">
    <source>
        <dbReference type="ARBA" id="ARBA00023295"/>
    </source>
</evidence>
<evidence type="ECO:0000256" key="4">
    <source>
        <dbReference type="ARBA" id="ARBA00022801"/>
    </source>
</evidence>
<evidence type="ECO:0000313" key="15">
    <source>
        <dbReference type="Proteomes" id="UP000009096"/>
    </source>
</evidence>
<keyword evidence="5" id="KW-0325">Glycoprotein</keyword>
<evidence type="ECO:0000256" key="6">
    <source>
        <dbReference type="ARBA" id="ARBA00023277"/>
    </source>
</evidence>
<dbReference type="InterPro" id="IPR046966">
    <property type="entry name" value="Glucoamylase_active_site"/>
</dbReference>
<gene>
    <name evidence="14" type="ORF">FVEG_04947</name>
</gene>
<evidence type="ECO:0000256" key="2">
    <source>
        <dbReference type="ARBA" id="ARBA00006188"/>
    </source>
</evidence>
<protein>
    <recommendedName>
        <fullName evidence="9">Glucoamylase</fullName>
        <ecNumber evidence="9">3.2.1.3</ecNumber>
    </recommendedName>
    <alternativeName>
        <fullName evidence="9">1,4-alpha-D-glucan glucohydrolase</fullName>
    </alternativeName>
    <alternativeName>
        <fullName evidence="9">Glucan 1,4-alpha-glucosidase</fullName>
    </alternativeName>
</protein>
<dbReference type="GO" id="GO:2001070">
    <property type="term" value="F:starch binding"/>
    <property type="evidence" value="ECO:0007669"/>
    <property type="project" value="InterPro"/>
</dbReference>
<dbReference type="PANTHER" id="PTHR31616">
    <property type="entry name" value="TREHALASE"/>
    <property type="match status" value="1"/>
</dbReference>
<dbReference type="InterPro" id="IPR008291">
    <property type="entry name" value="Glucoamylase_SBD"/>
</dbReference>